<dbReference type="EMBL" id="FTOH01000001">
    <property type="protein sequence ID" value="SIS41990.1"/>
    <property type="molecule type" value="Genomic_DNA"/>
</dbReference>
<keyword evidence="2" id="KW-1185">Reference proteome</keyword>
<dbReference type="STRING" id="484498.SAMN05421686_101131"/>
<evidence type="ECO:0000313" key="2">
    <source>
        <dbReference type="Proteomes" id="UP000185639"/>
    </source>
</evidence>
<dbReference type="RefSeq" id="WP_076513370.1">
    <property type="nucleotide sequence ID" value="NZ_FTOH01000001.1"/>
</dbReference>
<evidence type="ECO:0000313" key="1">
    <source>
        <dbReference type="EMBL" id="SIS41990.1"/>
    </source>
</evidence>
<name>A0A1N7IY29_9GAMM</name>
<reference evidence="2" key="1">
    <citation type="submission" date="2017-01" db="EMBL/GenBank/DDBJ databases">
        <authorList>
            <person name="Varghese N."/>
            <person name="Submissions S."/>
        </authorList>
    </citation>
    <scope>NUCLEOTIDE SEQUENCE [LARGE SCALE GENOMIC DNA]</scope>
    <source>
        <strain evidence="2">DSM 24913</strain>
    </source>
</reference>
<gene>
    <name evidence="1" type="ORF">SAMN05421686_101131</name>
</gene>
<protein>
    <submittedName>
        <fullName evidence="1">Uncharacterized protein</fullName>
    </submittedName>
</protein>
<sequence>MLPEEQKRLLPYTEHMGLTMSERIEVINFVWQAMESIADQEWGINPTRHGRGQVQFYDLQDQNLPLDSELTQLTKEFRLH</sequence>
<dbReference type="AlphaFoldDB" id="A0A1N7IY29"/>
<organism evidence="1 2">
    <name type="scientific">Thalassolituus maritimus</name>
    <dbReference type="NCBI Taxonomy" id="484498"/>
    <lineage>
        <taxon>Bacteria</taxon>
        <taxon>Pseudomonadati</taxon>
        <taxon>Pseudomonadota</taxon>
        <taxon>Gammaproteobacteria</taxon>
        <taxon>Oceanospirillales</taxon>
        <taxon>Oceanospirillaceae</taxon>
        <taxon>Thalassolituus</taxon>
    </lineage>
</organism>
<accession>A0A1N7IY29</accession>
<proteinExistence type="predicted"/>
<dbReference type="Proteomes" id="UP000185639">
    <property type="component" value="Unassembled WGS sequence"/>
</dbReference>